<comment type="caution">
    <text evidence="6">The sequence shown here is derived from an EMBL/GenBank/DDBJ whole genome shotgun (WGS) entry which is preliminary data.</text>
</comment>
<dbReference type="SUPFAM" id="SSF50494">
    <property type="entry name" value="Trypsin-like serine proteases"/>
    <property type="match status" value="1"/>
</dbReference>
<dbReference type="Gene3D" id="2.40.10.10">
    <property type="entry name" value="Trypsin-like serine proteases"/>
    <property type="match status" value="2"/>
</dbReference>
<protein>
    <submittedName>
        <fullName evidence="6">Trypsin-like peptidase domain-containing protein</fullName>
    </submittedName>
</protein>
<sequence length="506" mass="53540">MSDKNNNVMMNNDMNNNMNNDNDPKERMRKKVKKAAGIALCAVLAGGLAAGSFEGINTITGWNSSTVEAASNKDNTTLLQTKSKKKSSDKKSDDKESKDDSGSKTKGSLDVSDIAAEGMKSVVAITTKSVQDVQNYLGAYGFGGSQGFTTQQEVEGSGSGIIVGKNDDNLLIATNYHVVSGADTVSVTCIDGETYEATVNGYDEDKDLAVVSVALSDISDDTMDQIAVATIGSSDDLKVGEQVVAIGNALGYGQSVTTGIVSAKNRKLNDEGVEEDEDSDATNLIQTDAAINPGNSGGALLNMDGEVVGINSAKLASTEVEGMGYAIAISDVTDTLEDLMNETPRDKVDNHGVLGITGMTVSDEASQYYGIPEGVLVSEVTEGGAAEDAGIKEKSIITEFDGKRVRSTDELVSRLEYYEPGEEVEVTLEVADGGEYKEKTVTVTLGENKDTDSNKDSKDDSKDESDAENSQDQGDGEDQSTDSLLEDFENQESDGTAYEQFFGFLN</sequence>
<dbReference type="InterPro" id="IPR036034">
    <property type="entry name" value="PDZ_sf"/>
</dbReference>
<feature type="region of interest" description="Disordered" evidence="4">
    <location>
        <begin position="1"/>
        <end position="28"/>
    </location>
</feature>
<comment type="similarity">
    <text evidence="1">Belongs to the peptidase S1C family.</text>
</comment>
<gene>
    <name evidence="6" type="ORF">H8Z79_10365</name>
</gene>
<evidence type="ECO:0000256" key="1">
    <source>
        <dbReference type="ARBA" id="ARBA00010541"/>
    </source>
</evidence>
<evidence type="ECO:0000256" key="4">
    <source>
        <dbReference type="SAM" id="MobiDB-lite"/>
    </source>
</evidence>
<dbReference type="SUPFAM" id="SSF50156">
    <property type="entry name" value="PDZ domain-like"/>
    <property type="match status" value="1"/>
</dbReference>
<dbReference type="InterPro" id="IPR043504">
    <property type="entry name" value="Peptidase_S1_PA_chymotrypsin"/>
</dbReference>
<reference evidence="6 7" key="1">
    <citation type="submission" date="2020-08" db="EMBL/GenBank/DDBJ databases">
        <title>Genome public.</title>
        <authorList>
            <person name="Liu C."/>
            <person name="Sun Q."/>
        </authorList>
    </citation>
    <scope>NUCLEOTIDE SEQUENCE [LARGE SCALE GENOMIC DNA]</scope>
    <source>
        <strain evidence="6 7">27-44</strain>
    </source>
</reference>
<dbReference type="PANTHER" id="PTHR43343">
    <property type="entry name" value="PEPTIDASE S12"/>
    <property type="match status" value="1"/>
</dbReference>
<dbReference type="Gene3D" id="2.30.42.10">
    <property type="match status" value="1"/>
</dbReference>
<evidence type="ECO:0000313" key="7">
    <source>
        <dbReference type="Proteomes" id="UP000633936"/>
    </source>
</evidence>
<feature type="compositionally biased region" description="Basic and acidic residues" evidence="4">
    <location>
        <begin position="89"/>
        <end position="103"/>
    </location>
</feature>
<dbReference type="InterPro" id="IPR009003">
    <property type="entry name" value="Peptidase_S1_PA"/>
</dbReference>
<evidence type="ECO:0000256" key="3">
    <source>
        <dbReference type="ARBA" id="ARBA00022801"/>
    </source>
</evidence>
<keyword evidence="7" id="KW-1185">Reference proteome</keyword>
<dbReference type="EMBL" id="JACOQE010000005">
    <property type="protein sequence ID" value="MBC5740848.1"/>
    <property type="molecule type" value="Genomic_DNA"/>
</dbReference>
<accession>A0ABR7I2X5</accession>
<name>A0ABR7I2X5_9FIRM</name>
<dbReference type="Pfam" id="PF13365">
    <property type="entry name" value="Trypsin_2"/>
    <property type="match status" value="1"/>
</dbReference>
<evidence type="ECO:0000256" key="2">
    <source>
        <dbReference type="ARBA" id="ARBA00022670"/>
    </source>
</evidence>
<feature type="compositionally biased region" description="Low complexity" evidence="4">
    <location>
        <begin position="1"/>
        <end position="21"/>
    </location>
</feature>
<dbReference type="Proteomes" id="UP000633936">
    <property type="component" value="Unassembled WGS sequence"/>
</dbReference>
<dbReference type="InterPro" id="IPR001478">
    <property type="entry name" value="PDZ"/>
</dbReference>
<evidence type="ECO:0000313" key="6">
    <source>
        <dbReference type="EMBL" id="MBC5740848.1"/>
    </source>
</evidence>
<feature type="compositionally biased region" description="Acidic residues" evidence="4">
    <location>
        <begin position="462"/>
        <end position="492"/>
    </location>
</feature>
<dbReference type="PRINTS" id="PR00834">
    <property type="entry name" value="PROTEASES2C"/>
</dbReference>
<feature type="domain" description="PDZ" evidence="5">
    <location>
        <begin position="352"/>
        <end position="434"/>
    </location>
</feature>
<dbReference type="InterPro" id="IPR001940">
    <property type="entry name" value="Peptidase_S1C"/>
</dbReference>
<evidence type="ECO:0000259" key="5">
    <source>
        <dbReference type="SMART" id="SM00228"/>
    </source>
</evidence>
<keyword evidence="3" id="KW-0378">Hydrolase</keyword>
<organism evidence="6 7">
    <name type="scientific">Blautia intestinalis</name>
    <dbReference type="NCBI Taxonomy" id="2763028"/>
    <lineage>
        <taxon>Bacteria</taxon>
        <taxon>Bacillati</taxon>
        <taxon>Bacillota</taxon>
        <taxon>Clostridia</taxon>
        <taxon>Lachnospirales</taxon>
        <taxon>Lachnospiraceae</taxon>
        <taxon>Blautia</taxon>
    </lineage>
</organism>
<dbReference type="SMART" id="SM00228">
    <property type="entry name" value="PDZ"/>
    <property type="match status" value="1"/>
</dbReference>
<keyword evidence="2" id="KW-0645">Protease</keyword>
<proteinExistence type="inferred from homology"/>
<dbReference type="Pfam" id="PF13180">
    <property type="entry name" value="PDZ_2"/>
    <property type="match status" value="1"/>
</dbReference>
<feature type="region of interest" description="Disordered" evidence="4">
    <location>
        <begin position="445"/>
        <end position="496"/>
    </location>
</feature>
<feature type="region of interest" description="Disordered" evidence="4">
    <location>
        <begin position="73"/>
        <end position="108"/>
    </location>
</feature>
<feature type="compositionally biased region" description="Basic and acidic residues" evidence="4">
    <location>
        <begin position="447"/>
        <end position="461"/>
    </location>
</feature>
<dbReference type="InterPro" id="IPR051201">
    <property type="entry name" value="Chloro_Bact_Ser_Proteases"/>
</dbReference>
<dbReference type="RefSeq" id="WP_187002833.1">
    <property type="nucleotide sequence ID" value="NZ_JACOQE010000005.1"/>
</dbReference>
<dbReference type="PANTHER" id="PTHR43343:SF3">
    <property type="entry name" value="PROTEASE DO-LIKE 8, CHLOROPLASTIC"/>
    <property type="match status" value="1"/>
</dbReference>